<feature type="chain" id="PRO_5047462976" evidence="4">
    <location>
        <begin position="21"/>
        <end position="601"/>
    </location>
</feature>
<dbReference type="EMBL" id="JBHUIP010000003">
    <property type="protein sequence ID" value="MFD2262050.1"/>
    <property type="molecule type" value="Genomic_DNA"/>
</dbReference>
<name>A0ABW5DND1_9PROT</name>
<dbReference type="Pfam" id="PF00496">
    <property type="entry name" value="SBP_bac_5"/>
    <property type="match status" value="1"/>
</dbReference>
<dbReference type="InterPro" id="IPR030678">
    <property type="entry name" value="Peptide/Ni-bd"/>
</dbReference>
<feature type="domain" description="Solute-binding protein family 5" evidence="5">
    <location>
        <begin position="97"/>
        <end position="501"/>
    </location>
</feature>
<evidence type="ECO:0000256" key="3">
    <source>
        <dbReference type="ARBA" id="ARBA00022729"/>
    </source>
</evidence>
<organism evidence="6 7">
    <name type="scientific">Lacibacterium aquatile</name>
    <dbReference type="NCBI Taxonomy" id="1168082"/>
    <lineage>
        <taxon>Bacteria</taxon>
        <taxon>Pseudomonadati</taxon>
        <taxon>Pseudomonadota</taxon>
        <taxon>Alphaproteobacteria</taxon>
        <taxon>Rhodospirillales</taxon>
        <taxon>Rhodospirillaceae</taxon>
    </lineage>
</organism>
<evidence type="ECO:0000256" key="2">
    <source>
        <dbReference type="ARBA" id="ARBA00005695"/>
    </source>
</evidence>
<dbReference type="RefSeq" id="WP_379874961.1">
    <property type="nucleotide sequence ID" value="NZ_JBHUIP010000003.1"/>
</dbReference>
<feature type="signal peptide" evidence="4">
    <location>
        <begin position="1"/>
        <end position="20"/>
    </location>
</feature>
<evidence type="ECO:0000256" key="1">
    <source>
        <dbReference type="ARBA" id="ARBA00004418"/>
    </source>
</evidence>
<dbReference type="InterPro" id="IPR039424">
    <property type="entry name" value="SBP_5"/>
</dbReference>
<dbReference type="PANTHER" id="PTHR30290">
    <property type="entry name" value="PERIPLASMIC BINDING COMPONENT OF ABC TRANSPORTER"/>
    <property type="match status" value="1"/>
</dbReference>
<dbReference type="Proteomes" id="UP001597295">
    <property type="component" value="Unassembled WGS sequence"/>
</dbReference>
<dbReference type="Gene3D" id="3.10.105.10">
    <property type="entry name" value="Dipeptide-binding Protein, Domain 3"/>
    <property type="match status" value="1"/>
</dbReference>
<sequence length="601" mass="67212">MRLPALALFATAVLALPATAEPVHGIAMHGTPKYQAGFTHFDYVNPDAPKGGEVRLGVSGTFDSLNPFILAGKKAVGAGLTFDTLGRPSADEPFSYYGLIAQTIDIAPDRTSVTFALRPEARFHDGSPITAEDVEFTFQILREKGLPFFRSYYGDVVKVDIEGPHKVTFRFKDGNNGELPLILMQMPILSKAYYSKNAFDKTSLEPPLGSGPYKIASVDAGKSIVLSRVPDYWGKDLPVSRGHANFGTLRYEYFRDDTIALEAFFAGQIDWRRETSALSWAQRYDKPPVADGRIKKEAFETEQTAGMQGFGMNLRRPQFQDRDVRRAIILALDFEWSNKTLFFGLYKRTRSFFDNSDLGATGLPSPAELKLLEPWRGKIPDEVFTTEYKPPVTDGSGNIRPQLREALALLKKAGWEPKNGKLTNAQGQEFVFEILLENPAYERIALPFTKNLELLGIKANVRVVDPAQYEERMKRFDFDMTVELFAQSDSPGNEQRDFFGSAAADEPGGRNTLGIKSPAIDALIEQVITAKSREDLQTATKALDRVLQWGYYTVPHWNLGKVWVAHWDMFGRTDKRIKAGVDINTWWIDPKKAAAIGRKAN</sequence>
<evidence type="ECO:0000313" key="7">
    <source>
        <dbReference type="Proteomes" id="UP001597295"/>
    </source>
</evidence>
<dbReference type="PIRSF" id="PIRSF002741">
    <property type="entry name" value="MppA"/>
    <property type="match status" value="1"/>
</dbReference>
<gene>
    <name evidence="6" type="ORF">ACFSM5_04060</name>
</gene>
<evidence type="ECO:0000259" key="5">
    <source>
        <dbReference type="Pfam" id="PF00496"/>
    </source>
</evidence>
<keyword evidence="7" id="KW-1185">Reference proteome</keyword>
<comment type="similarity">
    <text evidence="2">Belongs to the bacterial solute-binding protein 5 family.</text>
</comment>
<accession>A0ABW5DND1</accession>
<evidence type="ECO:0000313" key="6">
    <source>
        <dbReference type="EMBL" id="MFD2262050.1"/>
    </source>
</evidence>
<dbReference type="CDD" id="cd08497">
    <property type="entry name" value="MbnE-like"/>
    <property type="match status" value="1"/>
</dbReference>
<evidence type="ECO:0000256" key="4">
    <source>
        <dbReference type="SAM" id="SignalP"/>
    </source>
</evidence>
<dbReference type="Gene3D" id="3.40.190.10">
    <property type="entry name" value="Periplasmic binding protein-like II"/>
    <property type="match status" value="1"/>
</dbReference>
<dbReference type="PANTHER" id="PTHR30290:SF64">
    <property type="entry name" value="ABC TRANSPORTER PERIPLASMIC BINDING PROTEIN"/>
    <property type="match status" value="1"/>
</dbReference>
<reference evidence="7" key="1">
    <citation type="journal article" date="2019" name="Int. J. Syst. Evol. Microbiol.">
        <title>The Global Catalogue of Microorganisms (GCM) 10K type strain sequencing project: providing services to taxonomists for standard genome sequencing and annotation.</title>
        <authorList>
            <consortium name="The Broad Institute Genomics Platform"/>
            <consortium name="The Broad Institute Genome Sequencing Center for Infectious Disease"/>
            <person name="Wu L."/>
            <person name="Ma J."/>
        </authorList>
    </citation>
    <scope>NUCLEOTIDE SEQUENCE [LARGE SCALE GENOMIC DNA]</scope>
    <source>
        <strain evidence="7">CGMCC 1.19062</strain>
    </source>
</reference>
<comment type="caution">
    <text evidence="6">The sequence shown here is derived from an EMBL/GenBank/DDBJ whole genome shotgun (WGS) entry which is preliminary data.</text>
</comment>
<comment type="subcellular location">
    <subcellularLocation>
        <location evidence="1">Periplasm</location>
    </subcellularLocation>
</comment>
<protein>
    <submittedName>
        <fullName evidence="6">Extracellular solute-binding protein</fullName>
    </submittedName>
</protein>
<dbReference type="SUPFAM" id="SSF53850">
    <property type="entry name" value="Periplasmic binding protein-like II"/>
    <property type="match status" value="1"/>
</dbReference>
<keyword evidence="3 4" id="KW-0732">Signal</keyword>
<proteinExistence type="inferred from homology"/>
<dbReference type="InterPro" id="IPR000914">
    <property type="entry name" value="SBP_5_dom"/>
</dbReference>